<proteinExistence type="predicted"/>
<feature type="domain" description="Lantibiotic dehydratase N-terminal" evidence="1">
    <location>
        <begin position="44"/>
        <end position="699"/>
    </location>
</feature>
<accession>A0ABS1FUP6</accession>
<dbReference type="Proteomes" id="UP000628669">
    <property type="component" value="Unassembled WGS sequence"/>
</dbReference>
<evidence type="ECO:0000259" key="1">
    <source>
        <dbReference type="Pfam" id="PF04738"/>
    </source>
</evidence>
<gene>
    <name evidence="2" type="ORF">JHL15_10310</name>
</gene>
<keyword evidence="3" id="KW-1185">Reference proteome</keyword>
<dbReference type="RefSeq" id="WP_200245558.1">
    <property type="nucleotide sequence ID" value="NZ_JAENHK010000010.1"/>
</dbReference>
<protein>
    <submittedName>
        <fullName evidence="2">Lantibiotic dehydratase family protein</fullName>
    </submittedName>
</protein>
<reference evidence="3" key="1">
    <citation type="submission" date="2021-01" db="EMBL/GenBank/DDBJ databases">
        <title>Genome public.</title>
        <authorList>
            <person name="Liu C."/>
            <person name="Sun Q."/>
        </authorList>
    </citation>
    <scope>NUCLEOTIDE SEQUENCE [LARGE SCALE GENOMIC DNA]</scope>
    <source>
        <strain evidence="3">YIM B02567</strain>
    </source>
</reference>
<dbReference type="Pfam" id="PF04738">
    <property type="entry name" value="Lant_dehydr_N"/>
    <property type="match status" value="1"/>
</dbReference>
<dbReference type="InterPro" id="IPR006827">
    <property type="entry name" value="Lant_deHydtase_N"/>
</dbReference>
<organism evidence="2 3">
    <name type="scientific">Chryseobacterium paridis</name>
    <dbReference type="NCBI Taxonomy" id="2800328"/>
    <lineage>
        <taxon>Bacteria</taxon>
        <taxon>Pseudomonadati</taxon>
        <taxon>Bacteroidota</taxon>
        <taxon>Flavobacteriia</taxon>
        <taxon>Flavobacteriales</taxon>
        <taxon>Weeksellaceae</taxon>
        <taxon>Chryseobacterium group</taxon>
        <taxon>Chryseobacterium</taxon>
    </lineage>
</organism>
<evidence type="ECO:0000313" key="3">
    <source>
        <dbReference type="Proteomes" id="UP000628669"/>
    </source>
</evidence>
<comment type="caution">
    <text evidence="2">The sequence shown here is derived from an EMBL/GenBank/DDBJ whole genome shotgun (WGS) entry which is preliminary data.</text>
</comment>
<dbReference type="EMBL" id="JAENHK010000010">
    <property type="protein sequence ID" value="MBK1896145.1"/>
    <property type="molecule type" value="Genomic_DNA"/>
</dbReference>
<name>A0ABS1FUP6_9FLAO</name>
<evidence type="ECO:0000313" key="2">
    <source>
        <dbReference type="EMBL" id="MBK1896145.1"/>
    </source>
</evidence>
<sequence>MPRFPYKFFDNFIVRTPLFSNKNFLTKYGSEGFLDNELKEICINPVFQEAIYLASPDLYLILIKWLSNKELQDKDSQKLKDSLLKYYIRMSTRCTPFGLFSGVGLGQFDKENIECNSAIKQNNFIENAISRDTKLDMHFLTTLSKNIETELSVKDQLLFYPNNSIYIVGDKIRYVEYEIKNDKRNYIISTATLTDELKLVLHFSRKGGNISQLSEILINDEITKEEAHEFIQELILNKVLVSELEPNVSGDDFFENIIKILSKIEEKKEEASTLVLVRSKLLELDQKVGNLIEKYFEIEELLKSFKVQYERKYLFQSDLYFNNQYKLSNHWIKQIKSGISFLNKISTANKETHLERFKRAFKETFENEELPLSYVLDTEIGIGYRQDIEAKGMHSYLDDLEIKEVKNEETIIKLTPIQIILNKKLQEALHKGNFIVTLSDEDFADIEENWVTTPYTISFMGELISENGFEKMILYGVNGSSAANLIGRFCSEKSKIKDIAKTISKKEEKFENDVILAEVIHLPDARIGNIIRRPILRTYEIPYLAKSTLPPENQILLEDLYISIKDDRIILRSKTLNKEVKPKLTNAHNYYSNSLPIYHFLSDINSQDIKSGLTFDWGGLNQLYFFLPRVEYKNIILCKAQWKITISDVSFLFKIKNDADQLISKLKMWRNEKKIPKWIQLVKSDKTLALNLENYHMARLFMQTINNEKSILIEEFLYDENDNFRHEFIFPMYKIE</sequence>